<evidence type="ECO:0000313" key="3">
    <source>
        <dbReference type="Proteomes" id="UP000799640"/>
    </source>
</evidence>
<keyword evidence="3" id="KW-1185">Reference proteome</keyword>
<organism evidence="2 3">
    <name type="scientific">Trichodelitschia bisporula</name>
    <dbReference type="NCBI Taxonomy" id="703511"/>
    <lineage>
        <taxon>Eukaryota</taxon>
        <taxon>Fungi</taxon>
        <taxon>Dikarya</taxon>
        <taxon>Ascomycota</taxon>
        <taxon>Pezizomycotina</taxon>
        <taxon>Dothideomycetes</taxon>
        <taxon>Dothideomycetes incertae sedis</taxon>
        <taxon>Phaeotrichales</taxon>
        <taxon>Phaeotrichaceae</taxon>
        <taxon>Trichodelitschia</taxon>
    </lineage>
</organism>
<feature type="compositionally biased region" description="Basic and acidic residues" evidence="1">
    <location>
        <begin position="63"/>
        <end position="74"/>
    </location>
</feature>
<feature type="region of interest" description="Disordered" evidence="1">
    <location>
        <begin position="56"/>
        <end position="135"/>
    </location>
</feature>
<name>A0A6G1HZZ7_9PEZI</name>
<evidence type="ECO:0000256" key="1">
    <source>
        <dbReference type="SAM" id="MobiDB-lite"/>
    </source>
</evidence>
<proteinExistence type="predicted"/>
<evidence type="ECO:0000313" key="2">
    <source>
        <dbReference type="EMBL" id="KAF2401305.1"/>
    </source>
</evidence>
<feature type="compositionally biased region" description="Polar residues" evidence="1">
    <location>
        <begin position="113"/>
        <end position="122"/>
    </location>
</feature>
<reference evidence="2" key="1">
    <citation type="journal article" date="2020" name="Stud. Mycol.">
        <title>101 Dothideomycetes genomes: a test case for predicting lifestyles and emergence of pathogens.</title>
        <authorList>
            <person name="Haridas S."/>
            <person name="Albert R."/>
            <person name="Binder M."/>
            <person name="Bloem J."/>
            <person name="Labutti K."/>
            <person name="Salamov A."/>
            <person name="Andreopoulos B."/>
            <person name="Baker S."/>
            <person name="Barry K."/>
            <person name="Bills G."/>
            <person name="Bluhm B."/>
            <person name="Cannon C."/>
            <person name="Castanera R."/>
            <person name="Culley D."/>
            <person name="Daum C."/>
            <person name="Ezra D."/>
            <person name="Gonzalez J."/>
            <person name="Henrissat B."/>
            <person name="Kuo A."/>
            <person name="Liang C."/>
            <person name="Lipzen A."/>
            <person name="Lutzoni F."/>
            <person name="Magnuson J."/>
            <person name="Mondo S."/>
            <person name="Nolan M."/>
            <person name="Ohm R."/>
            <person name="Pangilinan J."/>
            <person name="Park H.-J."/>
            <person name="Ramirez L."/>
            <person name="Alfaro M."/>
            <person name="Sun H."/>
            <person name="Tritt A."/>
            <person name="Yoshinaga Y."/>
            <person name="Zwiers L.-H."/>
            <person name="Turgeon B."/>
            <person name="Goodwin S."/>
            <person name="Spatafora J."/>
            <person name="Crous P."/>
            <person name="Grigoriev I."/>
        </authorList>
    </citation>
    <scope>NUCLEOTIDE SEQUENCE</scope>
    <source>
        <strain evidence="2">CBS 262.69</strain>
    </source>
</reference>
<dbReference type="Proteomes" id="UP000799640">
    <property type="component" value="Unassembled WGS sequence"/>
</dbReference>
<accession>A0A6G1HZZ7</accession>
<protein>
    <submittedName>
        <fullName evidence="2">Uncharacterized protein</fullName>
    </submittedName>
</protein>
<sequence length="135" mass="14572">MIHKCCRSLHHQPCQGGVEVIYHVRVEWVGVEVGEFISTSILSSFPRVFQSNLSLASNSPTELHAKLSDPRALPDRTPNQGSNRKTLHEARQQDGTSPGALTTPRPARPTPPVAQSQSSPNGGSLGAASKPMERN</sequence>
<dbReference type="AlphaFoldDB" id="A0A6G1HZZ7"/>
<gene>
    <name evidence="2" type="ORF">EJ06DRAFT_385639</name>
</gene>
<dbReference type="EMBL" id="ML996693">
    <property type="protein sequence ID" value="KAF2401305.1"/>
    <property type="molecule type" value="Genomic_DNA"/>
</dbReference>